<dbReference type="AlphaFoldDB" id="F2L2X4"/>
<accession>F2L2X4</accession>
<feature type="domain" description="Peptidase M28" evidence="1">
    <location>
        <begin position="185"/>
        <end position="282"/>
    </location>
</feature>
<dbReference type="Gene3D" id="3.50.30.30">
    <property type="match status" value="1"/>
</dbReference>
<sequence>MGDLARKCMEYRDLAAGSPEERDFLGFIASILDIPNIWLHFSPVEVLYWRDRGSSIEVDGKRYQILAMPYSRPGTYEGRLVELDGDVEGNIALAPFPQDVNDAKYLLIKAARRGASALVLYGDPLRRIVVTDEFGFKYDAAPPPISAASAPSEIGRALGKRASLDIDVEAKTAFSYNVIAMNSFEDTPMISAHYDHWLAGAADNCGGVEAAIMAFLELVAEDYPIALGLFTAEEGVGPHVPSLYWAWGSLAYFSRWRPKLLINLDVIGRGSPKAYVMPYMEETVRGLLPVDRPHADFDSLHYETAGLPAVTISSLEDIWNVYHSPLDDDVDDAAVGFAAEIAKRLARVESKPPRIDLLQYGVRARPDPYDAWSVAYNYLVVFKDFNHSDIIYVNVFDFLRREAANYARIDLLGGPTLCVGDCDRALDVYRELASLKLT</sequence>
<reference evidence="2 3" key="1">
    <citation type="journal article" date="2011" name="J. Bacteriol.">
        <title>Complete genome sequence of the thermoacidophilic crenarchaeon Thermoproteus uzoniensis 768-20.</title>
        <authorList>
            <person name="Mardanov A.V."/>
            <person name="Gumerov V.M."/>
            <person name="Beletsky A.V."/>
            <person name="Prokofeva M.I."/>
            <person name="Bonch-Osmolovskaya E.A."/>
            <person name="Ravin N.V."/>
            <person name="Skryabin K.G."/>
        </authorList>
    </citation>
    <scope>NUCLEOTIDE SEQUENCE [LARGE SCALE GENOMIC DNA]</scope>
    <source>
        <strain evidence="2 3">768-20</strain>
    </source>
</reference>
<organism evidence="2 3">
    <name type="scientific">Thermoproteus uzoniensis (strain 768-20)</name>
    <dbReference type="NCBI Taxonomy" id="999630"/>
    <lineage>
        <taxon>Archaea</taxon>
        <taxon>Thermoproteota</taxon>
        <taxon>Thermoprotei</taxon>
        <taxon>Thermoproteales</taxon>
        <taxon>Thermoproteaceae</taxon>
        <taxon>Thermoproteus</taxon>
    </lineage>
</organism>
<protein>
    <recommendedName>
        <fullName evidence="1">Peptidase M28 domain-containing protein</fullName>
    </recommendedName>
</protein>
<dbReference type="HOGENOM" id="CLU_625029_0_0_2"/>
<reference key="2">
    <citation type="submission" date="2011-03" db="EMBL/GenBank/DDBJ databases">
        <title>Complete genome sequence of the thermoacidophilic crenarchaeon Thermoproteus uzoniensis 768-20.</title>
        <authorList>
            <person name="Mardanov A.V."/>
            <person name="Gumerov V.M."/>
            <person name="Beletsky A.V."/>
            <person name="Prokofeva M.I."/>
            <person name="Bonch-Osmolovskaya E.A."/>
            <person name="Ravin N.V."/>
            <person name="Skryabin K.G."/>
        </authorList>
    </citation>
    <scope>NUCLEOTIDE SEQUENCE</scope>
    <source>
        <strain>768-20</strain>
    </source>
</reference>
<keyword evidence="3" id="KW-1185">Reference proteome</keyword>
<dbReference type="Gene3D" id="3.40.630.10">
    <property type="entry name" value="Zn peptidases"/>
    <property type="match status" value="1"/>
</dbReference>
<evidence type="ECO:0000313" key="2">
    <source>
        <dbReference type="EMBL" id="AEA11912.1"/>
    </source>
</evidence>
<dbReference type="SUPFAM" id="SSF52025">
    <property type="entry name" value="PA domain"/>
    <property type="match status" value="1"/>
</dbReference>
<dbReference type="eggNOG" id="arCOG02960">
    <property type="taxonomic scope" value="Archaea"/>
</dbReference>
<dbReference type="Proteomes" id="UP000008138">
    <property type="component" value="Chromosome"/>
</dbReference>
<evidence type="ECO:0000259" key="1">
    <source>
        <dbReference type="Pfam" id="PF04389"/>
    </source>
</evidence>
<dbReference type="OrthoDB" id="34215at2157"/>
<dbReference type="InterPro" id="IPR046450">
    <property type="entry name" value="PA_dom_sf"/>
</dbReference>
<dbReference type="EMBL" id="CP002590">
    <property type="protein sequence ID" value="AEA11912.1"/>
    <property type="molecule type" value="Genomic_DNA"/>
</dbReference>
<dbReference type="InterPro" id="IPR007484">
    <property type="entry name" value="Peptidase_M28"/>
</dbReference>
<dbReference type="RefSeq" id="WP_013679248.1">
    <property type="nucleotide sequence ID" value="NC_015315.1"/>
</dbReference>
<dbReference type="GeneID" id="10359961"/>
<dbReference type="Pfam" id="PF04389">
    <property type="entry name" value="Peptidase_M28"/>
    <property type="match status" value="1"/>
</dbReference>
<evidence type="ECO:0000313" key="3">
    <source>
        <dbReference type="Proteomes" id="UP000008138"/>
    </source>
</evidence>
<proteinExistence type="predicted"/>
<gene>
    <name evidence="2" type="ordered locus">TUZN_0416</name>
</gene>
<dbReference type="SUPFAM" id="SSF53187">
    <property type="entry name" value="Zn-dependent exopeptidases"/>
    <property type="match status" value="1"/>
</dbReference>
<dbReference type="STRING" id="999630.TUZN_0416"/>
<name>F2L2X4_THEU7</name>
<dbReference type="KEGG" id="tuz:TUZN_0416"/>